<sequence length="721" mass="81848">MNLKFELANDIKDKIKLTKDERLYYVVPYDINENANWNNKSYLIVTTKRILVYDGEKISASYNISDCKKAYTKSQVGCGMLVVNHKGVEKHVVSYSAKHLSRYAYISRGINILISGRFEEVESHEYEKTCPICGRAIPGTKTCPKCSKQGGFLKAFLRMAKPYKMDFLKIFMLMVLVAITTLLNPEIQKHLINDVLKGNGGMKKALVYLGVMFSLSVSIVIINILKSNGSTKLGAKIAADLRLKLFKKYQELPISFINERRPGELLDRITQDTKFIREFMEDVFCNLFAILFIFIWDVIFMLVLNVKLALLTFIFVPVVVVMIIGFRDTAYRIFHLQRRKSDDVSSDLQDVISGMRVVKTYGKEEIEAERFKHLSSEFANTQRKNEQFWAIFQPIISFLMGMGVVIVVYFGGNDVFAGKMSPGELYQFIAYTLLLFQYINWMSWMPRQLTMLTSSLERINDILTQDVYVEDESKVKDVAIKGEVTFDHATFGYKSYQPVLEDINVTIKPGEMIGIVGASGTGKSTLINLLMGLYEVDDGRILIDGIDMKDIKKKSYHSQIGVVLQETFLFSGTIIDNIRFSKPDATYDEIVKAAKMANAHEFICKTPDGYNTYVGEKGYSLSGGERQRIAIARAILTNPRLLILDEATASLDTESEFMIQKALERLTNGKTTFAIAHRLSTLKAANRIMVIDGHRIAEIGTHEELLMNKGIYYNLYKAQVS</sequence>
<dbReference type="CDD" id="cd18563">
    <property type="entry name" value="ABC_6TM_exporter_like"/>
    <property type="match status" value="1"/>
</dbReference>
<evidence type="ECO:0000259" key="8">
    <source>
        <dbReference type="PROSITE" id="PS50893"/>
    </source>
</evidence>
<feature type="domain" description="ABC transmembrane type-1" evidence="9">
    <location>
        <begin position="170"/>
        <end position="451"/>
    </location>
</feature>
<evidence type="ECO:0000256" key="7">
    <source>
        <dbReference type="SAM" id="Phobius"/>
    </source>
</evidence>
<evidence type="ECO:0000256" key="4">
    <source>
        <dbReference type="ARBA" id="ARBA00022840"/>
    </source>
</evidence>
<evidence type="ECO:0000259" key="9">
    <source>
        <dbReference type="PROSITE" id="PS50929"/>
    </source>
</evidence>
<evidence type="ECO:0000256" key="6">
    <source>
        <dbReference type="ARBA" id="ARBA00023136"/>
    </source>
</evidence>
<dbReference type="InterPro" id="IPR011527">
    <property type="entry name" value="ABC1_TM_dom"/>
</dbReference>
<dbReference type="Gene3D" id="3.40.50.300">
    <property type="entry name" value="P-loop containing nucleotide triphosphate hydrolases"/>
    <property type="match status" value="1"/>
</dbReference>
<reference evidence="10 11" key="1">
    <citation type="submission" date="2017-02" db="EMBL/GenBank/DDBJ databases">
        <authorList>
            <person name="Peterson S.W."/>
        </authorList>
    </citation>
    <scope>NUCLEOTIDE SEQUENCE [LARGE SCALE GENOMIC DNA]</scope>
    <source>
        <strain evidence="10 11">ATCC 35992</strain>
    </source>
</reference>
<keyword evidence="11" id="KW-1185">Reference proteome</keyword>
<dbReference type="PROSITE" id="PS50893">
    <property type="entry name" value="ABC_TRANSPORTER_2"/>
    <property type="match status" value="1"/>
</dbReference>
<protein>
    <submittedName>
        <fullName evidence="10">ATP-binding cassette, subfamily B</fullName>
    </submittedName>
</protein>
<dbReference type="FunFam" id="3.40.50.300:FF:000218">
    <property type="entry name" value="Multidrug ABC transporter ATP-binding protein"/>
    <property type="match status" value="1"/>
</dbReference>
<dbReference type="AlphaFoldDB" id="A0A1T4VMK9"/>
<evidence type="ECO:0000256" key="5">
    <source>
        <dbReference type="ARBA" id="ARBA00022989"/>
    </source>
</evidence>
<keyword evidence="5 7" id="KW-1133">Transmembrane helix</keyword>
<dbReference type="RefSeq" id="WP_078766096.1">
    <property type="nucleotide sequence ID" value="NZ_FUXZ01000007.1"/>
</dbReference>
<dbReference type="SUPFAM" id="SSF52540">
    <property type="entry name" value="P-loop containing nucleoside triphosphate hydrolases"/>
    <property type="match status" value="1"/>
</dbReference>
<dbReference type="InterPro" id="IPR003439">
    <property type="entry name" value="ABC_transporter-like_ATP-bd"/>
</dbReference>
<dbReference type="Gene3D" id="1.20.1560.10">
    <property type="entry name" value="ABC transporter type 1, transmembrane domain"/>
    <property type="match status" value="1"/>
</dbReference>
<organism evidence="10 11">
    <name type="scientific">Eubacterium uniforme</name>
    <dbReference type="NCBI Taxonomy" id="39495"/>
    <lineage>
        <taxon>Bacteria</taxon>
        <taxon>Bacillati</taxon>
        <taxon>Bacillota</taxon>
        <taxon>Clostridia</taxon>
        <taxon>Eubacteriales</taxon>
        <taxon>Eubacteriaceae</taxon>
        <taxon>Eubacterium</taxon>
    </lineage>
</organism>
<evidence type="ECO:0000313" key="11">
    <source>
        <dbReference type="Proteomes" id="UP000190814"/>
    </source>
</evidence>
<feature type="transmembrane region" description="Helical" evidence="7">
    <location>
        <begin position="425"/>
        <end position="444"/>
    </location>
</feature>
<keyword evidence="6 7" id="KW-0472">Membrane</keyword>
<evidence type="ECO:0000256" key="2">
    <source>
        <dbReference type="ARBA" id="ARBA00022692"/>
    </source>
</evidence>
<dbReference type="Pfam" id="PF00005">
    <property type="entry name" value="ABC_tran"/>
    <property type="match status" value="1"/>
</dbReference>
<feature type="transmembrane region" description="Helical" evidence="7">
    <location>
        <begin position="167"/>
        <end position="185"/>
    </location>
</feature>
<dbReference type="SUPFAM" id="SSF90123">
    <property type="entry name" value="ABC transporter transmembrane region"/>
    <property type="match status" value="1"/>
</dbReference>
<proteinExistence type="predicted"/>
<feature type="transmembrane region" description="Helical" evidence="7">
    <location>
        <begin position="283"/>
        <end position="304"/>
    </location>
</feature>
<dbReference type="InterPro" id="IPR017871">
    <property type="entry name" value="ABC_transporter-like_CS"/>
</dbReference>
<dbReference type="PANTHER" id="PTHR43394">
    <property type="entry name" value="ATP-DEPENDENT PERMEASE MDL1, MITOCHONDRIAL"/>
    <property type="match status" value="1"/>
</dbReference>
<dbReference type="OrthoDB" id="9762778at2"/>
<feature type="transmembrane region" description="Helical" evidence="7">
    <location>
        <begin position="388"/>
        <end position="410"/>
    </location>
</feature>
<keyword evidence="4 10" id="KW-0067">ATP-binding</keyword>
<evidence type="ECO:0000313" key="10">
    <source>
        <dbReference type="EMBL" id="SKA66125.1"/>
    </source>
</evidence>
<comment type="subcellular location">
    <subcellularLocation>
        <location evidence="1">Cell membrane</location>
        <topology evidence="1">Multi-pass membrane protein</topology>
    </subcellularLocation>
</comment>
<dbReference type="InterPro" id="IPR039421">
    <property type="entry name" value="Type_1_exporter"/>
</dbReference>
<evidence type="ECO:0000256" key="3">
    <source>
        <dbReference type="ARBA" id="ARBA00022741"/>
    </source>
</evidence>
<dbReference type="EMBL" id="FUXZ01000007">
    <property type="protein sequence ID" value="SKA66125.1"/>
    <property type="molecule type" value="Genomic_DNA"/>
</dbReference>
<dbReference type="InterPro" id="IPR036640">
    <property type="entry name" value="ABC1_TM_sf"/>
</dbReference>
<keyword evidence="3" id="KW-0547">Nucleotide-binding</keyword>
<dbReference type="PROSITE" id="PS50929">
    <property type="entry name" value="ABC_TM1F"/>
    <property type="match status" value="1"/>
</dbReference>
<dbReference type="PANTHER" id="PTHR43394:SF1">
    <property type="entry name" value="ATP-BINDING CASSETTE SUB-FAMILY B MEMBER 10, MITOCHONDRIAL"/>
    <property type="match status" value="1"/>
</dbReference>
<dbReference type="GO" id="GO:0016887">
    <property type="term" value="F:ATP hydrolysis activity"/>
    <property type="evidence" value="ECO:0007669"/>
    <property type="project" value="InterPro"/>
</dbReference>
<dbReference type="InterPro" id="IPR003593">
    <property type="entry name" value="AAA+_ATPase"/>
</dbReference>
<feature type="domain" description="ABC transporter" evidence="8">
    <location>
        <begin position="484"/>
        <end position="718"/>
    </location>
</feature>
<accession>A0A1T4VMK9</accession>
<evidence type="ECO:0000256" key="1">
    <source>
        <dbReference type="ARBA" id="ARBA00004651"/>
    </source>
</evidence>
<name>A0A1T4VMK9_9FIRM</name>
<gene>
    <name evidence="10" type="ORF">SAMN02745111_01227</name>
</gene>
<dbReference type="GO" id="GO:0015421">
    <property type="term" value="F:ABC-type oligopeptide transporter activity"/>
    <property type="evidence" value="ECO:0007669"/>
    <property type="project" value="TreeGrafter"/>
</dbReference>
<dbReference type="GO" id="GO:0005886">
    <property type="term" value="C:plasma membrane"/>
    <property type="evidence" value="ECO:0007669"/>
    <property type="project" value="UniProtKB-SubCell"/>
</dbReference>
<feature type="transmembrane region" description="Helical" evidence="7">
    <location>
        <begin position="205"/>
        <end position="225"/>
    </location>
</feature>
<dbReference type="PROSITE" id="PS00211">
    <property type="entry name" value="ABC_TRANSPORTER_1"/>
    <property type="match status" value="1"/>
</dbReference>
<dbReference type="Proteomes" id="UP000190814">
    <property type="component" value="Unassembled WGS sequence"/>
</dbReference>
<dbReference type="GO" id="GO:0005524">
    <property type="term" value="F:ATP binding"/>
    <property type="evidence" value="ECO:0007669"/>
    <property type="project" value="UniProtKB-KW"/>
</dbReference>
<dbReference type="Pfam" id="PF00664">
    <property type="entry name" value="ABC_membrane"/>
    <property type="match status" value="1"/>
</dbReference>
<keyword evidence="2 7" id="KW-0812">Transmembrane</keyword>
<dbReference type="STRING" id="39495.SAMN02745111_01227"/>
<dbReference type="SMART" id="SM00382">
    <property type="entry name" value="AAA"/>
    <property type="match status" value="1"/>
</dbReference>
<dbReference type="InterPro" id="IPR027417">
    <property type="entry name" value="P-loop_NTPase"/>
</dbReference>
<feature type="transmembrane region" description="Helical" evidence="7">
    <location>
        <begin position="310"/>
        <end position="330"/>
    </location>
</feature>